<feature type="region of interest" description="Disordered" evidence="1">
    <location>
        <begin position="26"/>
        <end position="47"/>
    </location>
</feature>
<keyword evidence="3" id="KW-1185">Reference proteome</keyword>
<reference evidence="2" key="1">
    <citation type="submission" date="2023-10" db="EMBL/GenBank/DDBJ databases">
        <authorList>
            <person name="Chen Y."/>
            <person name="Shah S."/>
            <person name="Dougan E. K."/>
            <person name="Thang M."/>
            <person name="Chan C."/>
        </authorList>
    </citation>
    <scope>NUCLEOTIDE SEQUENCE [LARGE SCALE GENOMIC DNA]</scope>
</reference>
<organism evidence="2 3">
    <name type="scientific">Prorocentrum cordatum</name>
    <dbReference type="NCBI Taxonomy" id="2364126"/>
    <lineage>
        <taxon>Eukaryota</taxon>
        <taxon>Sar</taxon>
        <taxon>Alveolata</taxon>
        <taxon>Dinophyceae</taxon>
        <taxon>Prorocentrales</taxon>
        <taxon>Prorocentraceae</taxon>
        <taxon>Prorocentrum</taxon>
    </lineage>
</organism>
<evidence type="ECO:0000256" key="1">
    <source>
        <dbReference type="SAM" id="MobiDB-lite"/>
    </source>
</evidence>
<dbReference type="InterPro" id="IPR029058">
    <property type="entry name" value="AB_hydrolase_fold"/>
</dbReference>
<gene>
    <name evidence="2" type="ORF">PCOR1329_LOCUS24237</name>
</gene>
<sequence length="462" mass="48139">MLKQSFPHKFYHLFVMHPRAKVAQAEGHLAVDSSSASSDDESSSEDVVETVAPRAASGGVGTAIQATIAIVVFAFVIAVGCRAGAAANLGKGPAAPAVPPPRGTAVEAVATTIPSNCSADPPTLPSAWDDGNCALGAAAQLWHLAPNGTALGGDLELCRGRLSCEARSSAWASPHLVYTPADFEGCLARGCRLVVFLPGTGGAPQMYSKLLEAAASAGNFVIGLSYLWHPIAVSQFNAWCQAAESADGCNQDVHHLMLFGNGTTPLAFSGQSNMLWDVMPRDAVNELLLGVLFSVTWGNRFVVARTGAVDWSNVIVSGHSQGAGHAAYLSYLTGANAVLFSGPQDCESCAAQWLPFMANSSATWRALFHMHEECGPDPVSPSSYCEPNLLMINLAAMGLNDSSASIWKGGPVPKNLSAVISTIAPKCSEGTPRAFHRSVATDSCAPTEQGIVALWIALFTGT</sequence>
<dbReference type="EMBL" id="CAUYUJ010008324">
    <property type="protein sequence ID" value="CAK0823582.1"/>
    <property type="molecule type" value="Genomic_DNA"/>
</dbReference>
<protein>
    <recommendedName>
        <fullName evidence="4">1-alkyl-2-acetylglycerophosphocholine esterase</fullName>
    </recommendedName>
</protein>
<name>A0ABN9RWG5_9DINO</name>
<proteinExistence type="predicted"/>
<dbReference type="Proteomes" id="UP001189429">
    <property type="component" value="Unassembled WGS sequence"/>
</dbReference>
<feature type="compositionally biased region" description="Acidic residues" evidence="1">
    <location>
        <begin position="38"/>
        <end position="47"/>
    </location>
</feature>
<evidence type="ECO:0000313" key="3">
    <source>
        <dbReference type="Proteomes" id="UP001189429"/>
    </source>
</evidence>
<evidence type="ECO:0008006" key="4">
    <source>
        <dbReference type="Google" id="ProtNLM"/>
    </source>
</evidence>
<evidence type="ECO:0000313" key="2">
    <source>
        <dbReference type="EMBL" id="CAK0823582.1"/>
    </source>
</evidence>
<dbReference type="SUPFAM" id="SSF53474">
    <property type="entry name" value="alpha/beta-Hydrolases"/>
    <property type="match status" value="1"/>
</dbReference>
<comment type="caution">
    <text evidence="2">The sequence shown here is derived from an EMBL/GenBank/DDBJ whole genome shotgun (WGS) entry which is preliminary data.</text>
</comment>
<accession>A0ABN9RWG5</accession>
<dbReference type="Gene3D" id="3.40.50.1820">
    <property type="entry name" value="alpha/beta hydrolase"/>
    <property type="match status" value="1"/>
</dbReference>